<proteinExistence type="predicted"/>
<accession>A0A2T3ZCB4</accession>
<protein>
    <submittedName>
        <fullName evidence="2">Uncharacterized protein</fullName>
    </submittedName>
</protein>
<evidence type="ECO:0000256" key="1">
    <source>
        <dbReference type="SAM" id="MobiDB-lite"/>
    </source>
</evidence>
<feature type="compositionally biased region" description="Basic and acidic residues" evidence="1">
    <location>
        <begin position="57"/>
        <end position="66"/>
    </location>
</feature>
<keyword evidence="3" id="KW-1185">Reference proteome</keyword>
<organism evidence="2 3">
    <name type="scientific">Trichoderma asperellum (strain ATCC 204424 / CBS 433.97 / NBRC 101777)</name>
    <dbReference type="NCBI Taxonomy" id="1042311"/>
    <lineage>
        <taxon>Eukaryota</taxon>
        <taxon>Fungi</taxon>
        <taxon>Dikarya</taxon>
        <taxon>Ascomycota</taxon>
        <taxon>Pezizomycotina</taxon>
        <taxon>Sordariomycetes</taxon>
        <taxon>Hypocreomycetidae</taxon>
        <taxon>Hypocreales</taxon>
        <taxon>Hypocreaceae</taxon>
        <taxon>Trichoderma</taxon>
    </lineage>
</organism>
<name>A0A2T3ZCB4_TRIA4</name>
<dbReference type="Proteomes" id="UP000240493">
    <property type="component" value="Unassembled WGS sequence"/>
</dbReference>
<evidence type="ECO:0000313" key="3">
    <source>
        <dbReference type="Proteomes" id="UP000240493"/>
    </source>
</evidence>
<dbReference type="OrthoDB" id="3510872at2759"/>
<feature type="region of interest" description="Disordered" evidence="1">
    <location>
        <begin position="46"/>
        <end position="66"/>
    </location>
</feature>
<evidence type="ECO:0000313" key="2">
    <source>
        <dbReference type="EMBL" id="PTB42439.1"/>
    </source>
</evidence>
<dbReference type="AlphaFoldDB" id="A0A2T3ZCB4"/>
<dbReference type="EMBL" id="KZ679260">
    <property type="protein sequence ID" value="PTB42439.1"/>
    <property type="molecule type" value="Genomic_DNA"/>
</dbReference>
<reference evidence="2 3" key="1">
    <citation type="submission" date="2016-07" db="EMBL/GenBank/DDBJ databases">
        <title>Multiple horizontal gene transfer events from other fungi enriched the ability of initially mycotrophic Trichoderma (Ascomycota) to feed on dead plant biomass.</title>
        <authorList>
            <consortium name="DOE Joint Genome Institute"/>
            <person name="Aerts A."/>
            <person name="Atanasova L."/>
            <person name="Chenthamara K."/>
            <person name="Zhang J."/>
            <person name="Grujic M."/>
            <person name="Henrissat B."/>
            <person name="Kuo A."/>
            <person name="Salamov A."/>
            <person name="Lipzen A."/>
            <person name="Labutti K."/>
            <person name="Barry K."/>
            <person name="Miao Y."/>
            <person name="Rahimi M.J."/>
            <person name="Shen Q."/>
            <person name="Grigoriev I.V."/>
            <person name="Kubicek C.P."/>
            <person name="Druzhinina I.S."/>
        </authorList>
    </citation>
    <scope>NUCLEOTIDE SEQUENCE [LARGE SCALE GENOMIC DNA]</scope>
    <source>
        <strain evidence="2 3">CBS 433.97</strain>
    </source>
</reference>
<gene>
    <name evidence="2" type="ORF">M441DRAFT_57188</name>
</gene>
<sequence length="66" mass="7324">MCTYMITTIHYRGCPQSCNITRSGLLRCASAGSSGIRCANPKTNYGGQTTSRIQCPRHRDEGYHQN</sequence>